<feature type="non-terminal residue" evidence="1">
    <location>
        <position position="1"/>
    </location>
</feature>
<sequence>ALNITRFMRWSDTTVQKEFGMLAVYAKKDQARIDQQIFRIHPFLPYWGTGESKEIERRSKLQSLIDLLESGEMEKGEIEQLITLVRPRAAA</sequence>
<name>X1VTV4_9ZZZZ</name>
<proteinExistence type="predicted"/>
<comment type="caution">
    <text evidence="1">The sequence shown here is derived from an EMBL/GenBank/DDBJ whole genome shotgun (WGS) entry which is preliminary data.</text>
</comment>
<protein>
    <submittedName>
        <fullName evidence="1">Uncharacterized protein</fullName>
    </submittedName>
</protein>
<gene>
    <name evidence="1" type="ORF">S12H4_59349</name>
</gene>
<dbReference type="AlphaFoldDB" id="X1VTV4"/>
<reference evidence="1" key="1">
    <citation type="journal article" date="2014" name="Front. Microbiol.">
        <title>High frequency of phylogenetically diverse reductive dehalogenase-homologous genes in deep subseafloor sedimentary metagenomes.</title>
        <authorList>
            <person name="Kawai M."/>
            <person name="Futagami T."/>
            <person name="Toyoda A."/>
            <person name="Takaki Y."/>
            <person name="Nishi S."/>
            <person name="Hori S."/>
            <person name="Arai W."/>
            <person name="Tsubouchi T."/>
            <person name="Morono Y."/>
            <person name="Uchiyama I."/>
            <person name="Ito T."/>
            <person name="Fujiyama A."/>
            <person name="Inagaki F."/>
            <person name="Takami H."/>
        </authorList>
    </citation>
    <scope>NUCLEOTIDE SEQUENCE</scope>
    <source>
        <strain evidence="1">Expedition CK06-06</strain>
    </source>
</reference>
<evidence type="ECO:0000313" key="1">
    <source>
        <dbReference type="EMBL" id="GAJ24482.1"/>
    </source>
</evidence>
<accession>X1VTV4</accession>
<dbReference type="EMBL" id="BARW01038758">
    <property type="protein sequence ID" value="GAJ24482.1"/>
    <property type="molecule type" value="Genomic_DNA"/>
</dbReference>
<organism evidence="1">
    <name type="scientific">marine sediment metagenome</name>
    <dbReference type="NCBI Taxonomy" id="412755"/>
    <lineage>
        <taxon>unclassified sequences</taxon>
        <taxon>metagenomes</taxon>
        <taxon>ecological metagenomes</taxon>
    </lineage>
</organism>